<dbReference type="EMBL" id="CAJNNW010026832">
    <property type="protein sequence ID" value="CAE8687997.1"/>
    <property type="molecule type" value="Genomic_DNA"/>
</dbReference>
<protein>
    <submittedName>
        <fullName evidence="1">Uncharacterized protein</fullName>
    </submittedName>
</protein>
<proteinExistence type="predicted"/>
<gene>
    <name evidence="2" type="ORF">PGLA2088_LOCUS25711</name>
    <name evidence="1" type="ORF">PGLA2088_LOCUS7853</name>
</gene>
<comment type="caution">
    <text evidence="1">The sequence shown here is derived from an EMBL/GenBank/DDBJ whole genome shotgun (WGS) entry which is preliminary data.</text>
</comment>
<dbReference type="AlphaFoldDB" id="A0A813IID4"/>
<evidence type="ECO:0000313" key="2">
    <source>
        <dbReference type="EMBL" id="CAE8687997.1"/>
    </source>
</evidence>
<evidence type="ECO:0000313" key="3">
    <source>
        <dbReference type="Proteomes" id="UP000626109"/>
    </source>
</evidence>
<evidence type="ECO:0000313" key="1">
    <source>
        <dbReference type="EMBL" id="CAE8649922.1"/>
    </source>
</evidence>
<sequence>MQPQRLGGDWSLYEDRPGKPGWISLKKGSEMDFEVSFGEQPQIAITYLRSYNGTGAARIKLSGPGGQGGLDCKWDFHFSESYTLWLRRVQDNLASGFSNTGASSGMMSNVKPNSTLNLTVTNTGDVKVKLLKVVSC</sequence>
<accession>A0A813IID4</accession>
<dbReference type="Proteomes" id="UP000626109">
    <property type="component" value="Unassembled WGS sequence"/>
</dbReference>
<reference evidence="1" key="1">
    <citation type="submission" date="2021-02" db="EMBL/GenBank/DDBJ databases">
        <authorList>
            <person name="Dougan E. K."/>
            <person name="Rhodes N."/>
            <person name="Thang M."/>
            <person name="Chan C."/>
        </authorList>
    </citation>
    <scope>NUCLEOTIDE SEQUENCE</scope>
</reference>
<name>A0A813IID4_POLGL</name>
<organism evidence="1 3">
    <name type="scientific">Polarella glacialis</name>
    <name type="common">Dinoflagellate</name>
    <dbReference type="NCBI Taxonomy" id="89957"/>
    <lineage>
        <taxon>Eukaryota</taxon>
        <taxon>Sar</taxon>
        <taxon>Alveolata</taxon>
        <taxon>Dinophyceae</taxon>
        <taxon>Suessiales</taxon>
        <taxon>Suessiaceae</taxon>
        <taxon>Polarella</taxon>
    </lineage>
</organism>
<dbReference type="EMBL" id="CAJNNW010008315">
    <property type="protein sequence ID" value="CAE8649922.1"/>
    <property type="molecule type" value="Genomic_DNA"/>
</dbReference>